<evidence type="ECO:0000256" key="1">
    <source>
        <dbReference type="SAM" id="Phobius"/>
    </source>
</evidence>
<dbReference type="EMBL" id="AZBU02000003">
    <property type="protein sequence ID" value="TKR87830.1"/>
    <property type="molecule type" value="Genomic_DNA"/>
</dbReference>
<sequence length="88" mass="10210">MISINRVQARKPSTLQIVLLISMVALCGTLLMHKFDAYPDVVTRTYRQTQRLKGVGFAARRWKIFLHRKDMRASYPTKTHGIQILCLH</sequence>
<keyword evidence="1" id="KW-1133">Transmembrane helix</keyword>
<reference evidence="2 3" key="2">
    <citation type="journal article" date="2019" name="G3 (Bethesda)">
        <title>Hybrid Assembly of the Genome of the Entomopathogenic Nematode Steinernema carpocapsae Identifies the X-Chromosome.</title>
        <authorList>
            <person name="Serra L."/>
            <person name="Macchietto M."/>
            <person name="Macias-Munoz A."/>
            <person name="McGill C.J."/>
            <person name="Rodriguez I.M."/>
            <person name="Rodriguez B."/>
            <person name="Murad R."/>
            <person name="Mortazavi A."/>
        </authorList>
    </citation>
    <scope>NUCLEOTIDE SEQUENCE [LARGE SCALE GENOMIC DNA]</scope>
    <source>
        <strain evidence="2 3">ALL</strain>
    </source>
</reference>
<comment type="caution">
    <text evidence="2">The sequence shown here is derived from an EMBL/GenBank/DDBJ whole genome shotgun (WGS) entry which is preliminary data.</text>
</comment>
<keyword evidence="1" id="KW-0812">Transmembrane</keyword>
<protein>
    <submittedName>
        <fullName evidence="2">Uncharacterized protein</fullName>
    </submittedName>
</protein>
<keyword evidence="1" id="KW-0472">Membrane</keyword>
<feature type="transmembrane region" description="Helical" evidence="1">
    <location>
        <begin position="12"/>
        <end position="32"/>
    </location>
</feature>
<dbReference type="Proteomes" id="UP000298663">
    <property type="component" value="Unassembled WGS sequence"/>
</dbReference>
<reference evidence="2 3" key="1">
    <citation type="journal article" date="2015" name="Genome Biol.">
        <title>Comparative genomics of Steinernema reveals deeply conserved gene regulatory networks.</title>
        <authorList>
            <person name="Dillman A.R."/>
            <person name="Macchietto M."/>
            <person name="Porter C.F."/>
            <person name="Rogers A."/>
            <person name="Williams B."/>
            <person name="Antoshechkin I."/>
            <person name="Lee M.M."/>
            <person name="Goodwin Z."/>
            <person name="Lu X."/>
            <person name="Lewis E.E."/>
            <person name="Goodrich-Blair H."/>
            <person name="Stock S.P."/>
            <person name="Adams B.J."/>
            <person name="Sternberg P.W."/>
            <person name="Mortazavi A."/>
        </authorList>
    </citation>
    <scope>NUCLEOTIDE SEQUENCE [LARGE SCALE GENOMIC DNA]</scope>
    <source>
        <strain evidence="2 3">ALL</strain>
    </source>
</reference>
<evidence type="ECO:0000313" key="3">
    <source>
        <dbReference type="Proteomes" id="UP000298663"/>
    </source>
</evidence>
<keyword evidence="3" id="KW-1185">Reference proteome</keyword>
<evidence type="ECO:0000313" key="2">
    <source>
        <dbReference type="EMBL" id="TKR87830.1"/>
    </source>
</evidence>
<organism evidence="2 3">
    <name type="scientific">Steinernema carpocapsae</name>
    <name type="common">Entomopathogenic nematode</name>
    <dbReference type="NCBI Taxonomy" id="34508"/>
    <lineage>
        <taxon>Eukaryota</taxon>
        <taxon>Metazoa</taxon>
        <taxon>Ecdysozoa</taxon>
        <taxon>Nematoda</taxon>
        <taxon>Chromadorea</taxon>
        <taxon>Rhabditida</taxon>
        <taxon>Tylenchina</taxon>
        <taxon>Panagrolaimomorpha</taxon>
        <taxon>Strongyloidoidea</taxon>
        <taxon>Steinernematidae</taxon>
        <taxon>Steinernema</taxon>
    </lineage>
</organism>
<proteinExistence type="predicted"/>
<gene>
    <name evidence="2" type="ORF">L596_012167</name>
</gene>
<accession>A0A4U5NWW3</accession>
<dbReference type="AlphaFoldDB" id="A0A4U5NWW3"/>
<name>A0A4U5NWW3_STECR</name>